<gene>
    <name evidence="1" type="ORF">QYF61_014386</name>
</gene>
<proteinExistence type="predicted"/>
<reference evidence="1 2" key="1">
    <citation type="journal article" date="2023" name="J. Hered.">
        <title>Chromosome-level genome of the wood stork (Mycteria americana) provides insight into avian chromosome evolution.</title>
        <authorList>
            <person name="Flamio R. Jr."/>
            <person name="Ramstad K.M."/>
        </authorList>
    </citation>
    <scope>NUCLEOTIDE SEQUENCE [LARGE SCALE GENOMIC DNA]</scope>
    <source>
        <strain evidence="1">JAX WOST 10</strain>
    </source>
</reference>
<keyword evidence="2" id="KW-1185">Reference proteome</keyword>
<dbReference type="EMBL" id="JAUNZN010000012">
    <property type="protein sequence ID" value="KAK4813626.1"/>
    <property type="molecule type" value="Genomic_DNA"/>
</dbReference>
<evidence type="ECO:0000313" key="2">
    <source>
        <dbReference type="Proteomes" id="UP001333110"/>
    </source>
</evidence>
<comment type="caution">
    <text evidence="1">The sequence shown here is derived from an EMBL/GenBank/DDBJ whole genome shotgun (WGS) entry which is preliminary data.</text>
</comment>
<dbReference type="Proteomes" id="UP001333110">
    <property type="component" value="Unassembled WGS sequence"/>
</dbReference>
<accession>A0AAN7MXE9</accession>
<sequence>MVFGSVRFMVGLDDLKEGRFRLDTRKKCFTMRVVRHWHRLPREVVDAPSLDTFKVRLDGALSNLLRPALSSLMCSTELAASKQRHEQTASCNGGLRSQKMEIKGVPAPQRSKPTAGQSQRFGVVEEPSTETSLPFALMVSLHVLLACLKHLN</sequence>
<dbReference type="AlphaFoldDB" id="A0AAN7MXE9"/>
<name>A0AAN7MXE9_MYCAM</name>
<organism evidence="1 2">
    <name type="scientific">Mycteria americana</name>
    <name type="common">Wood stork</name>
    <dbReference type="NCBI Taxonomy" id="33587"/>
    <lineage>
        <taxon>Eukaryota</taxon>
        <taxon>Metazoa</taxon>
        <taxon>Chordata</taxon>
        <taxon>Craniata</taxon>
        <taxon>Vertebrata</taxon>
        <taxon>Euteleostomi</taxon>
        <taxon>Archelosauria</taxon>
        <taxon>Archosauria</taxon>
        <taxon>Dinosauria</taxon>
        <taxon>Saurischia</taxon>
        <taxon>Theropoda</taxon>
        <taxon>Coelurosauria</taxon>
        <taxon>Aves</taxon>
        <taxon>Neognathae</taxon>
        <taxon>Neoaves</taxon>
        <taxon>Aequornithes</taxon>
        <taxon>Ciconiiformes</taxon>
        <taxon>Ciconiidae</taxon>
        <taxon>Mycteria</taxon>
    </lineage>
</organism>
<protein>
    <submittedName>
        <fullName evidence="1">Uncharacterized protein</fullName>
    </submittedName>
</protein>
<evidence type="ECO:0000313" key="1">
    <source>
        <dbReference type="EMBL" id="KAK4813626.1"/>
    </source>
</evidence>